<feature type="region of interest" description="Disordered" evidence="1">
    <location>
        <begin position="1"/>
        <end position="104"/>
    </location>
</feature>
<feature type="compositionally biased region" description="Polar residues" evidence="1">
    <location>
        <begin position="41"/>
        <end position="79"/>
    </location>
</feature>
<accession>A0ABR3WP39</accession>
<organism evidence="2 3">
    <name type="scientific">Diaporthe australafricana</name>
    <dbReference type="NCBI Taxonomy" id="127596"/>
    <lineage>
        <taxon>Eukaryota</taxon>
        <taxon>Fungi</taxon>
        <taxon>Dikarya</taxon>
        <taxon>Ascomycota</taxon>
        <taxon>Pezizomycotina</taxon>
        <taxon>Sordariomycetes</taxon>
        <taxon>Sordariomycetidae</taxon>
        <taxon>Diaporthales</taxon>
        <taxon>Diaporthaceae</taxon>
        <taxon>Diaporthe</taxon>
    </lineage>
</organism>
<proteinExistence type="predicted"/>
<feature type="region of interest" description="Disordered" evidence="1">
    <location>
        <begin position="278"/>
        <end position="330"/>
    </location>
</feature>
<feature type="compositionally biased region" description="Low complexity" evidence="1">
    <location>
        <begin position="279"/>
        <end position="298"/>
    </location>
</feature>
<evidence type="ECO:0000256" key="1">
    <source>
        <dbReference type="SAM" id="MobiDB-lite"/>
    </source>
</evidence>
<protein>
    <submittedName>
        <fullName evidence="2">Uncharacterized protein</fullName>
    </submittedName>
</protein>
<keyword evidence="3" id="KW-1185">Reference proteome</keyword>
<reference evidence="2 3" key="1">
    <citation type="journal article" date="2024" name="IMA Fungus">
        <title>IMA Genome - F19 : A genome assembly and annotation guide to empower mycologists, including annotated draft genome sequences of Ceratocystis pirilliformis, Diaporthe australafricana, Fusarium ophioides, Paecilomyces lecythidis, and Sporothrix stenoceras.</title>
        <authorList>
            <person name="Aylward J."/>
            <person name="Wilson A.M."/>
            <person name="Visagie C.M."/>
            <person name="Spraker J."/>
            <person name="Barnes I."/>
            <person name="Buitendag C."/>
            <person name="Ceriani C."/>
            <person name="Del Mar Angel L."/>
            <person name="du Plessis D."/>
            <person name="Fuchs T."/>
            <person name="Gasser K."/>
            <person name="Kramer D."/>
            <person name="Li W."/>
            <person name="Munsamy K."/>
            <person name="Piso A."/>
            <person name="Price J.L."/>
            <person name="Sonnekus B."/>
            <person name="Thomas C."/>
            <person name="van der Nest A."/>
            <person name="van Dijk A."/>
            <person name="van Heerden A."/>
            <person name="van Vuuren N."/>
            <person name="Yilmaz N."/>
            <person name="Duong T.A."/>
            <person name="van der Merwe N.A."/>
            <person name="Wingfield M.J."/>
            <person name="Wingfield B.D."/>
        </authorList>
    </citation>
    <scope>NUCLEOTIDE SEQUENCE [LARGE SCALE GENOMIC DNA]</scope>
    <source>
        <strain evidence="2 3">CMW 18300</strain>
    </source>
</reference>
<dbReference type="EMBL" id="JAWRVE010000062">
    <property type="protein sequence ID" value="KAL1865298.1"/>
    <property type="molecule type" value="Genomic_DNA"/>
</dbReference>
<feature type="region of interest" description="Disordered" evidence="1">
    <location>
        <begin position="490"/>
        <end position="548"/>
    </location>
</feature>
<name>A0ABR3WP39_9PEZI</name>
<sequence>MAFQQWGQQSKKRGRDDDGDVAIGGTEGFTEHRNKRLQSLPFRTSPTSKKLSFEPSFNSGYTAPNPFNAQPPRTLTPGDSDSEDAKNGGVQQKPSFDTWSSTSLTVGMHHGSGGAAFSHAPEMVDGYHTHDVDMDMDMDADDHVHDSAQLSPGHSQPDPMQPGGITSRMPTPIHCSFAAQVRGNNWSGAAGNAVQPSSFAQPPADRSVPRSLDRTALADWNMVQNRRLPSPISESGGEELGSPRMLLDGQIHPGMPPRAASAMEFSAPARTLSALSIVSDNTGGSGSTSSEHTPSTESSSDHTMDVEAPTGPSPKKGHTRSRHTLNSWTQVPGMKKSFSIGFRTDCEKCRQKVPGHFNHIILFGFEIDEGKAFWRARKQHLAKEWAALQTLECGEKVVYNGKESDGHADKQDIVAFGKPPQQKIEPLSDEWFDDLDKSIDEITRLFEELRVAPPEAEDVTYIQQAEDGLAAMEQDLTKCFTNLERLKQRLGNCGSPTSSDTSDDDLYKPFRPRSLDLSARKRVKRTRHRMGHRKSMPSMKSSASDAVTAMRTRPCLRYPPGM</sequence>
<feature type="compositionally biased region" description="Polar residues" evidence="1">
    <location>
        <begin position="89"/>
        <end position="104"/>
    </location>
</feature>
<dbReference type="Proteomes" id="UP001583177">
    <property type="component" value="Unassembled WGS sequence"/>
</dbReference>
<gene>
    <name evidence="2" type="ORF">Daus18300_007188</name>
</gene>
<feature type="region of interest" description="Disordered" evidence="1">
    <location>
        <begin position="227"/>
        <end position="259"/>
    </location>
</feature>
<evidence type="ECO:0000313" key="3">
    <source>
        <dbReference type="Proteomes" id="UP001583177"/>
    </source>
</evidence>
<evidence type="ECO:0000313" key="2">
    <source>
        <dbReference type="EMBL" id="KAL1865298.1"/>
    </source>
</evidence>
<feature type="compositionally biased region" description="Basic residues" evidence="1">
    <location>
        <begin position="520"/>
        <end position="535"/>
    </location>
</feature>
<comment type="caution">
    <text evidence="2">The sequence shown here is derived from an EMBL/GenBank/DDBJ whole genome shotgun (WGS) entry which is preliminary data.</text>
</comment>